<proteinExistence type="inferred from homology"/>
<evidence type="ECO:0000256" key="9">
    <source>
        <dbReference type="ARBA" id="ARBA00022989"/>
    </source>
</evidence>
<feature type="transmembrane region" description="Helical" evidence="13">
    <location>
        <begin position="397"/>
        <end position="416"/>
    </location>
</feature>
<evidence type="ECO:0000256" key="5">
    <source>
        <dbReference type="ARBA" id="ARBA00022519"/>
    </source>
</evidence>
<dbReference type="GO" id="GO:0046872">
    <property type="term" value="F:metal ion binding"/>
    <property type="evidence" value="ECO:0007669"/>
    <property type="project" value="UniProtKB-KW"/>
</dbReference>
<dbReference type="PANTHER" id="PTHR32024:SF2">
    <property type="entry name" value="TRK SYSTEM POTASSIUM UPTAKE PROTEIN TRKG-RELATED"/>
    <property type="match status" value="1"/>
</dbReference>
<evidence type="ECO:0000256" key="7">
    <source>
        <dbReference type="ARBA" id="ARBA00022692"/>
    </source>
</evidence>
<feature type="binding site" evidence="12">
    <location>
        <position position="314"/>
    </location>
    <ligand>
        <name>K(+)</name>
        <dbReference type="ChEBI" id="CHEBI:29103"/>
    </ligand>
</feature>
<evidence type="ECO:0000256" key="3">
    <source>
        <dbReference type="ARBA" id="ARBA00022448"/>
    </source>
</evidence>
<keyword evidence="7 13" id="KW-0812">Transmembrane</keyword>
<keyword evidence="4" id="KW-1003">Cell membrane</keyword>
<dbReference type="PANTHER" id="PTHR32024">
    <property type="entry name" value="TRK SYSTEM POTASSIUM UPTAKE PROTEIN TRKG-RELATED"/>
    <property type="match status" value="1"/>
</dbReference>
<keyword evidence="15" id="KW-1185">Reference proteome</keyword>
<feature type="transmembrane region" description="Helical" evidence="13">
    <location>
        <begin position="132"/>
        <end position="162"/>
    </location>
</feature>
<comment type="subcellular location">
    <subcellularLocation>
        <location evidence="1">Cell inner membrane</location>
        <topology evidence="1">Multi-pass membrane protein</topology>
    </subcellularLocation>
</comment>
<feature type="binding site" evidence="12">
    <location>
        <position position="110"/>
    </location>
    <ligand>
        <name>K(+)</name>
        <dbReference type="ChEBI" id="CHEBI:29103"/>
    </ligand>
</feature>
<evidence type="ECO:0000256" key="10">
    <source>
        <dbReference type="ARBA" id="ARBA00023065"/>
    </source>
</evidence>
<evidence type="ECO:0000256" key="6">
    <source>
        <dbReference type="ARBA" id="ARBA00022538"/>
    </source>
</evidence>
<evidence type="ECO:0000256" key="12">
    <source>
        <dbReference type="PIRSR" id="PIRSR006247-1"/>
    </source>
</evidence>
<protein>
    <submittedName>
        <fullName evidence="14">Trk system potassium uptake protein TrkH</fullName>
    </submittedName>
</protein>
<dbReference type="RefSeq" id="WP_074224520.1">
    <property type="nucleotide sequence ID" value="NZ_FSRC01000001.1"/>
</dbReference>
<name>A0A1N6E820_9BACT</name>
<evidence type="ECO:0000256" key="11">
    <source>
        <dbReference type="ARBA" id="ARBA00023136"/>
    </source>
</evidence>
<keyword evidence="9 13" id="KW-1133">Transmembrane helix</keyword>
<feature type="transmembrane region" description="Helical" evidence="13">
    <location>
        <begin position="69"/>
        <end position="90"/>
    </location>
</feature>
<feature type="transmembrane region" description="Helical" evidence="13">
    <location>
        <begin position="329"/>
        <end position="350"/>
    </location>
</feature>
<organism evidence="14 15">
    <name type="scientific">Algoriphagus halophilus</name>
    <dbReference type="NCBI Taxonomy" id="226505"/>
    <lineage>
        <taxon>Bacteria</taxon>
        <taxon>Pseudomonadati</taxon>
        <taxon>Bacteroidota</taxon>
        <taxon>Cytophagia</taxon>
        <taxon>Cytophagales</taxon>
        <taxon>Cyclobacteriaceae</taxon>
        <taxon>Algoriphagus</taxon>
    </lineage>
</organism>
<keyword evidence="11 13" id="KW-0472">Membrane</keyword>
<feature type="transmembrane region" description="Helical" evidence="13">
    <location>
        <begin position="271"/>
        <end position="290"/>
    </location>
</feature>
<dbReference type="Proteomes" id="UP000185221">
    <property type="component" value="Unassembled WGS sequence"/>
</dbReference>
<dbReference type="Pfam" id="PF02386">
    <property type="entry name" value="TrkH"/>
    <property type="match status" value="2"/>
</dbReference>
<evidence type="ECO:0000256" key="2">
    <source>
        <dbReference type="ARBA" id="ARBA00009137"/>
    </source>
</evidence>
<evidence type="ECO:0000256" key="4">
    <source>
        <dbReference type="ARBA" id="ARBA00022475"/>
    </source>
</evidence>
<dbReference type="PIRSF" id="PIRSF006247">
    <property type="entry name" value="TrkH"/>
    <property type="match status" value="1"/>
</dbReference>
<gene>
    <name evidence="14" type="ORF">SAMN05444394_1829</name>
</gene>
<keyword evidence="10" id="KW-0406">Ion transport</keyword>
<evidence type="ECO:0000313" key="15">
    <source>
        <dbReference type="Proteomes" id="UP000185221"/>
    </source>
</evidence>
<evidence type="ECO:0000313" key="14">
    <source>
        <dbReference type="EMBL" id="SIN79170.1"/>
    </source>
</evidence>
<feature type="binding site" evidence="12">
    <location>
        <position position="219"/>
    </location>
    <ligand>
        <name>K(+)</name>
        <dbReference type="ChEBI" id="CHEBI:29103"/>
    </ligand>
</feature>
<dbReference type="STRING" id="226505.SAMN05444394_1829"/>
<dbReference type="OrthoDB" id="9810952at2"/>
<feature type="binding site" evidence="12">
    <location>
        <position position="111"/>
    </location>
    <ligand>
        <name>K(+)</name>
        <dbReference type="ChEBI" id="CHEBI:29103"/>
    </ligand>
</feature>
<feature type="transmembrane region" description="Helical" evidence="13">
    <location>
        <begin position="39"/>
        <end position="57"/>
    </location>
</feature>
<dbReference type="GO" id="GO:0015379">
    <property type="term" value="F:potassium:chloride symporter activity"/>
    <property type="evidence" value="ECO:0007669"/>
    <property type="project" value="InterPro"/>
</dbReference>
<evidence type="ECO:0000256" key="8">
    <source>
        <dbReference type="ARBA" id="ARBA00022958"/>
    </source>
</evidence>
<dbReference type="AlphaFoldDB" id="A0A1N6E820"/>
<feature type="transmembrane region" description="Helical" evidence="13">
    <location>
        <begin position="235"/>
        <end position="259"/>
    </location>
</feature>
<keyword evidence="6" id="KW-0633">Potassium transport</keyword>
<keyword evidence="12" id="KW-0479">Metal-binding</keyword>
<dbReference type="InterPro" id="IPR003445">
    <property type="entry name" value="Cat_transpt"/>
</dbReference>
<accession>A0A1N6E820</accession>
<dbReference type="GO" id="GO:0005886">
    <property type="term" value="C:plasma membrane"/>
    <property type="evidence" value="ECO:0007669"/>
    <property type="project" value="UniProtKB-SubCell"/>
</dbReference>
<keyword evidence="8 12" id="KW-0630">Potassium</keyword>
<evidence type="ECO:0000256" key="1">
    <source>
        <dbReference type="ARBA" id="ARBA00004429"/>
    </source>
</evidence>
<reference evidence="15" key="1">
    <citation type="submission" date="2016-11" db="EMBL/GenBank/DDBJ databases">
        <authorList>
            <person name="Varghese N."/>
            <person name="Submissions S."/>
        </authorList>
    </citation>
    <scope>NUCLEOTIDE SEQUENCE [LARGE SCALE GENOMIC DNA]</scope>
    <source>
        <strain evidence="15">DSM 15292</strain>
    </source>
</reference>
<sequence length="482" mass="53294">MIHFKEIAKIMGALLVLISLLMLPGVGFSLHFNEDPWPVLSSAVITMVIGGILFFSFSKQDQNIRKREGYLIVSLSWIFMAGFGMLPFILSHEIYSFSDALFETTSGITTTGASILNDIEAMPKGLLFWRSMLQWIGGLGIIVLTVAIFPLLGIGGIELFVAESPGPTSDKVHPRISETAKRLWYVYVGLTIAATLLYWVGGMTFYDAINHALTTLATGGFSTKNASMAYYDSAFIQYTAIFFMFLAGTNFTVIYFGLVGKFRRVLKSDEFKAYAFIVLATSVVLFFPIFTKIGSDAELAFRKSAFQVVSLITTTGFVSDDYTQYGQGMTFICFILLFVGGSAGSTAGGIKFVRHLTFFKNSYLEFKRLVHPRAIVPLIINGDRVTGRIVTHIMNFLLLYLLIFVFGAFVLSIMGYDLETSLGATATCLGNVGPAIGKVGPVDNFSFFSPTAKIFLSFIMLLGRLELFTILILFTPFFWRAN</sequence>
<dbReference type="InterPro" id="IPR004772">
    <property type="entry name" value="TrkH"/>
</dbReference>
<evidence type="ECO:0000256" key="13">
    <source>
        <dbReference type="SAM" id="Phobius"/>
    </source>
</evidence>
<comment type="similarity">
    <text evidence="2">Belongs to the TrkH potassium transport family.</text>
</comment>
<keyword evidence="5" id="KW-0997">Cell inner membrane</keyword>
<dbReference type="EMBL" id="FSRC01000001">
    <property type="protein sequence ID" value="SIN79170.1"/>
    <property type="molecule type" value="Genomic_DNA"/>
</dbReference>
<feature type="binding site" evidence="12">
    <location>
        <position position="431"/>
    </location>
    <ligand>
        <name>K(+)</name>
        <dbReference type="ChEBI" id="CHEBI:29103"/>
    </ligand>
</feature>
<feature type="binding site" evidence="12">
    <location>
        <position position="315"/>
    </location>
    <ligand>
        <name>K(+)</name>
        <dbReference type="ChEBI" id="CHEBI:29103"/>
    </ligand>
</feature>
<feature type="transmembrane region" description="Helical" evidence="13">
    <location>
        <begin position="183"/>
        <end position="201"/>
    </location>
</feature>
<feature type="binding site" evidence="12">
    <location>
        <position position="432"/>
    </location>
    <ligand>
        <name>K(+)</name>
        <dbReference type="ChEBI" id="CHEBI:29103"/>
    </ligand>
</feature>
<feature type="transmembrane region" description="Helical" evidence="13">
    <location>
        <begin position="454"/>
        <end position="479"/>
    </location>
</feature>
<keyword evidence="3" id="KW-0813">Transport</keyword>